<dbReference type="AlphaFoldDB" id="A0A1S1LS08"/>
<dbReference type="Pfam" id="PF05119">
    <property type="entry name" value="Terminase_4"/>
    <property type="match status" value="1"/>
</dbReference>
<proteinExistence type="predicted"/>
<accession>A0A1S1LS08</accession>
<sequence>MPAQQPAKLLLLNGRGEGQDSAGRPVAQPPAFKRLAPNPPSWLSREAKAEWKRVAPGLVRLDLIKPEDRATLAAYCETWSRFVAATRDVNENGITVRNESTRKDGSTSVWWTKNPAVAVAEQASARLLQFANHFGLTPAAERNVSKRDDDRGEFEANPFAGAGGDE</sequence>
<evidence type="ECO:0000256" key="1">
    <source>
        <dbReference type="SAM" id="MobiDB-lite"/>
    </source>
</evidence>
<name>A0A1S1LS08_MYCCH</name>
<feature type="region of interest" description="Disordered" evidence="1">
    <location>
        <begin position="1"/>
        <end position="39"/>
    </location>
</feature>
<organism evidence="2 3">
    <name type="scientific">Mycobacteroides chelonae</name>
    <name type="common">Mycobacterium chelonae</name>
    <dbReference type="NCBI Taxonomy" id="1774"/>
    <lineage>
        <taxon>Bacteria</taxon>
        <taxon>Bacillati</taxon>
        <taxon>Actinomycetota</taxon>
        <taxon>Actinomycetes</taxon>
        <taxon>Mycobacteriales</taxon>
        <taxon>Mycobacteriaceae</taxon>
        <taxon>Mycobacteroides</taxon>
    </lineage>
</organism>
<feature type="compositionally biased region" description="Basic and acidic residues" evidence="1">
    <location>
        <begin position="143"/>
        <end position="154"/>
    </location>
</feature>
<evidence type="ECO:0000313" key="3">
    <source>
        <dbReference type="Proteomes" id="UP000180043"/>
    </source>
</evidence>
<evidence type="ECO:0000313" key="2">
    <source>
        <dbReference type="EMBL" id="OHU60686.1"/>
    </source>
</evidence>
<feature type="region of interest" description="Disordered" evidence="1">
    <location>
        <begin position="139"/>
        <end position="166"/>
    </location>
</feature>
<comment type="caution">
    <text evidence="2">The sequence shown here is derived from an EMBL/GenBank/DDBJ whole genome shotgun (WGS) entry which is preliminary data.</text>
</comment>
<dbReference type="Proteomes" id="UP000180043">
    <property type="component" value="Unassembled WGS sequence"/>
</dbReference>
<dbReference type="RefSeq" id="WP_070947335.1">
    <property type="nucleotide sequence ID" value="NZ_MLIQ01000008.1"/>
</dbReference>
<protein>
    <recommendedName>
        <fullName evidence="4">Phage terminase small subunit P27 family</fullName>
    </recommendedName>
</protein>
<evidence type="ECO:0008006" key="4">
    <source>
        <dbReference type="Google" id="ProtNLM"/>
    </source>
</evidence>
<reference evidence="2 3" key="1">
    <citation type="submission" date="2016-10" db="EMBL/GenBank/DDBJ databases">
        <title>Evaluation of Human, Veterinary and Environmental Mycobacterium chelonae Isolates by Core Genome Phylogenomic Analysis, Targeted Gene Comparison, and Anti-microbial Susceptibility Patterns: A Tale of Mistaken Identities.</title>
        <authorList>
            <person name="Fogelson S.B."/>
            <person name="Camus A.C."/>
            <person name="Lorenz W."/>
            <person name="Vasireddy R."/>
            <person name="Vasireddy S."/>
            <person name="Smith T."/>
            <person name="Brown-Elliott B.A."/>
            <person name="Wallace R.J.Jr."/>
            <person name="Hasan N.A."/>
            <person name="Reischl U."/>
            <person name="Sanchez S."/>
        </authorList>
    </citation>
    <scope>NUCLEOTIDE SEQUENCE [LARGE SCALE GENOMIC DNA]</scope>
    <source>
        <strain evidence="2 3">15515</strain>
    </source>
</reference>
<dbReference type="NCBIfam" id="TIGR01558">
    <property type="entry name" value="sm_term_P27"/>
    <property type="match status" value="1"/>
</dbReference>
<gene>
    <name evidence="2" type="ORF">BKG82_02185</name>
</gene>
<dbReference type="InterPro" id="IPR006448">
    <property type="entry name" value="Phage_term_ssu_P27"/>
</dbReference>
<dbReference type="EMBL" id="MLIQ01000008">
    <property type="protein sequence ID" value="OHU60686.1"/>
    <property type="molecule type" value="Genomic_DNA"/>
</dbReference>